<dbReference type="AlphaFoldDB" id="S3DQT6"/>
<comment type="similarity">
    <text evidence="3">Belongs to the methyltransferase superfamily. Arsenite methyltransferase family.</text>
</comment>
<proteinExistence type="inferred from homology"/>
<dbReference type="EC" id="2.1.1.137" evidence="4"/>
<comment type="catalytic activity">
    <reaction evidence="7">
        <text>arsenic triglutathione + 2 [thioredoxin]-dithiol + 2 S-adenosyl-L-methionine + H2O = dimethylarsinous acid + 2 [thioredoxin]-disulfide + 3 glutathione + 2 S-adenosyl-L-homocysteine + 2 H(+)</text>
        <dbReference type="Rhea" id="RHEA:69464"/>
        <dbReference type="Rhea" id="RHEA-COMP:10698"/>
        <dbReference type="Rhea" id="RHEA-COMP:10700"/>
        <dbReference type="ChEBI" id="CHEBI:15377"/>
        <dbReference type="ChEBI" id="CHEBI:15378"/>
        <dbReference type="ChEBI" id="CHEBI:23808"/>
        <dbReference type="ChEBI" id="CHEBI:29950"/>
        <dbReference type="ChEBI" id="CHEBI:50058"/>
        <dbReference type="ChEBI" id="CHEBI:57856"/>
        <dbReference type="ChEBI" id="CHEBI:57925"/>
        <dbReference type="ChEBI" id="CHEBI:59789"/>
        <dbReference type="ChEBI" id="CHEBI:183640"/>
        <dbReference type="EC" id="2.1.1.137"/>
    </reaction>
</comment>
<dbReference type="KEGG" id="glz:GLAREA_09939"/>
<evidence type="ECO:0000256" key="3">
    <source>
        <dbReference type="ARBA" id="ARBA00034487"/>
    </source>
</evidence>
<keyword evidence="12" id="KW-1185">Reference proteome</keyword>
<dbReference type="PANTHER" id="PTHR43675">
    <property type="entry name" value="ARSENITE METHYLTRANSFERASE"/>
    <property type="match status" value="1"/>
</dbReference>
<protein>
    <recommendedName>
        <fullName evidence="5">Arsenite methyltransferase</fullName>
        <ecNumber evidence="4">2.1.1.137</ecNumber>
    </recommendedName>
</protein>
<dbReference type="PANTHER" id="PTHR43675:SF8">
    <property type="entry name" value="ARSENITE METHYLTRANSFERASE"/>
    <property type="match status" value="1"/>
</dbReference>
<evidence type="ECO:0000256" key="6">
    <source>
        <dbReference type="ARBA" id="ARBA00047941"/>
    </source>
</evidence>
<feature type="compositionally biased region" description="Acidic residues" evidence="9">
    <location>
        <begin position="286"/>
        <end position="297"/>
    </location>
</feature>
<dbReference type="CDD" id="cd02440">
    <property type="entry name" value="AdoMet_MTases"/>
    <property type="match status" value="1"/>
</dbReference>
<comment type="catalytic activity">
    <reaction evidence="8">
        <text>arsenic triglutathione + 3 [thioredoxin]-dithiol + 3 S-adenosyl-L-methionine = trimethylarsine + 3 [thioredoxin]-disulfide + 3 glutathione + 3 S-adenosyl-L-homocysteine + 3 H(+)</text>
        <dbReference type="Rhea" id="RHEA:69432"/>
        <dbReference type="Rhea" id="RHEA-COMP:10698"/>
        <dbReference type="Rhea" id="RHEA-COMP:10700"/>
        <dbReference type="ChEBI" id="CHEBI:15378"/>
        <dbReference type="ChEBI" id="CHEBI:27130"/>
        <dbReference type="ChEBI" id="CHEBI:29950"/>
        <dbReference type="ChEBI" id="CHEBI:50058"/>
        <dbReference type="ChEBI" id="CHEBI:57856"/>
        <dbReference type="ChEBI" id="CHEBI:57925"/>
        <dbReference type="ChEBI" id="CHEBI:59789"/>
        <dbReference type="ChEBI" id="CHEBI:183640"/>
        <dbReference type="EC" id="2.1.1.137"/>
    </reaction>
</comment>
<feature type="region of interest" description="Disordered" evidence="9">
    <location>
        <begin position="276"/>
        <end position="297"/>
    </location>
</feature>
<evidence type="ECO:0000256" key="2">
    <source>
        <dbReference type="ARBA" id="ARBA00022691"/>
    </source>
</evidence>
<evidence type="ECO:0000256" key="1">
    <source>
        <dbReference type="ARBA" id="ARBA00022679"/>
    </source>
</evidence>
<evidence type="ECO:0000256" key="4">
    <source>
        <dbReference type="ARBA" id="ARBA00034521"/>
    </source>
</evidence>
<dbReference type="RefSeq" id="XP_008084726.1">
    <property type="nucleotide sequence ID" value="XM_008086535.1"/>
</dbReference>
<dbReference type="EMBL" id="KE145368">
    <property type="protein sequence ID" value="EPE28818.1"/>
    <property type="molecule type" value="Genomic_DNA"/>
</dbReference>
<dbReference type="SUPFAM" id="SSF53335">
    <property type="entry name" value="S-adenosyl-L-methionine-dependent methyltransferases"/>
    <property type="match status" value="1"/>
</dbReference>
<feature type="domain" description="Methyltransferase" evidence="10">
    <location>
        <begin position="65"/>
        <end position="213"/>
    </location>
</feature>
<keyword evidence="1 11" id="KW-0808">Transferase</keyword>
<gene>
    <name evidence="11" type="ORF">GLAREA_09939</name>
</gene>
<dbReference type="InterPro" id="IPR026669">
    <property type="entry name" value="Arsenite_MeTrfase-like"/>
</dbReference>
<comment type="catalytic activity">
    <reaction evidence="6">
        <text>arsenic triglutathione + [thioredoxin]-dithiol + S-adenosyl-L-methionine + 2 H2O = methylarsonous acid + [thioredoxin]-disulfide + 3 glutathione + S-adenosyl-L-homocysteine + H(+)</text>
        <dbReference type="Rhea" id="RHEA:69460"/>
        <dbReference type="Rhea" id="RHEA-COMP:10698"/>
        <dbReference type="Rhea" id="RHEA-COMP:10700"/>
        <dbReference type="ChEBI" id="CHEBI:15377"/>
        <dbReference type="ChEBI" id="CHEBI:15378"/>
        <dbReference type="ChEBI" id="CHEBI:17826"/>
        <dbReference type="ChEBI" id="CHEBI:29950"/>
        <dbReference type="ChEBI" id="CHEBI:50058"/>
        <dbReference type="ChEBI" id="CHEBI:57856"/>
        <dbReference type="ChEBI" id="CHEBI:57925"/>
        <dbReference type="ChEBI" id="CHEBI:59789"/>
        <dbReference type="ChEBI" id="CHEBI:183640"/>
        <dbReference type="EC" id="2.1.1.137"/>
    </reaction>
</comment>
<evidence type="ECO:0000313" key="11">
    <source>
        <dbReference type="EMBL" id="EPE28818.1"/>
    </source>
</evidence>
<dbReference type="OMA" id="ASQVHEY"/>
<evidence type="ECO:0000256" key="8">
    <source>
        <dbReference type="ARBA" id="ARBA00048428"/>
    </source>
</evidence>
<dbReference type="Pfam" id="PF13847">
    <property type="entry name" value="Methyltransf_31"/>
    <property type="match status" value="1"/>
</dbReference>
<evidence type="ECO:0000256" key="7">
    <source>
        <dbReference type="ARBA" id="ARBA00047943"/>
    </source>
</evidence>
<dbReference type="InterPro" id="IPR025714">
    <property type="entry name" value="Methyltranfer_dom"/>
</dbReference>
<dbReference type="GeneID" id="19468986"/>
<dbReference type="HOGENOM" id="CLU_052868_3_1_1"/>
<organism evidence="11 12">
    <name type="scientific">Glarea lozoyensis (strain ATCC 20868 / MF5171)</name>
    <dbReference type="NCBI Taxonomy" id="1116229"/>
    <lineage>
        <taxon>Eukaryota</taxon>
        <taxon>Fungi</taxon>
        <taxon>Dikarya</taxon>
        <taxon>Ascomycota</taxon>
        <taxon>Pezizomycotina</taxon>
        <taxon>Leotiomycetes</taxon>
        <taxon>Helotiales</taxon>
        <taxon>Helotiaceae</taxon>
        <taxon>Glarea</taxon>
    </lineage>
</organism>
<evidence type="ECO:0000259" key="10">
    <source>
        <dbReference type="Pfam" id="PF13847"/>
    </source>
</evidence>
<dbReference type="eggNOG" id="ENOG502QQD6">
    <property type="taxonomic scope" value="Eukaryota"/>
</dbReference>
<dbReference type="InterPro" id="IPR029063">
    <property type="entry name" value="SAM-dependent_MTases_sf"/>
</dbReference>
<evidence type="ECO:0000313" key="12">
    <source>
        <dbReference type="Proteomes" id="UP000016922"/>
    </source>
</evidence>
<dbReference type="GO" id="GO:0032259">
    <property type="term" value="P:methylation"/>
    <property type="evidence" value="ECO:0007669"/>
    <property type="project" value="UniProtKB-KW"/>
</dbReference>
<dbReference type="OrthoDB" id="66144at2759"/>
<keyword evidence="2" id="KW-0949">S-adenosyl-L-methionine</keyword>
<name>S3DQT6_GLAL2</name>
<evidence type="ECO:0000256" key="9">
    <source>
        <dbReference type="SAM" id="MobiDB-lite"/>
    </source>
</evidence>
<evidence type="ECO:0000256" key="5">
    <source>
        <dbReference type="ARBA" id="ARBA00034545"/>
    </source>
</evidence>
<dbReference type="Proteomes" id="UP000016922">
    <property type="component" value="Unassembled WGS sequence"/>
</dbReference>
<reference evidence="11 12" key="1">
    <citation type="journal article" date="2013" name="BMC Genomics">
        <title>Genomics-driven discovery of the pneumocandin biosynthetic gene cluster in the fungus Glarea lozoyensis.</title>
        <authorList>
            <person name="Chen L."/>
            <person name="Yue Q."/>
            <person name="Zhang X."/>
            <person name="Xiang M."/>
            <person name="Wang C."/>
            <person name="Li S."/>
            <person name="Che Y."/>
            <person name="Ortiz-Lopez F.J."/>
            <person name="Bills G.F."/>
            <person name="Liu X."/>
            <person name="An Z."/>
        </authorList>
    </citation>
    <scope>NUCLEOTIDE SEQUENCE [LARGE SCALE GENOMIC DNA]</scope>
    <source>
        <strain evidence="12">ATCC 20868 / MF5171</strain>
    </source>
</reference>
<dbReference type="GO" id="GO:0030791">
    <property type="term" value="F:arsenite methyltransferase activity"/>
    <property type="evidence" value="ECO:0007669"/>
    <property type="project" value="UniProtKB-EC"/>
</dbReference>
<sequence length="314" mass="33289">MTSSISSQVNTHYSKLARETNEKHSNECQKVALSFGYSLDELSTIPSGANLGVSCGNPLALAGLKEGETVVDLGCGAGFDVFLAARKVGGSGLAIGVDMSADMLDRARSNASKSAITNVKFVESVITSIPLASNSSDCVISNCVINLVPESDKPLVFSEIHRLLKPGGRLAVSDILARKAIPERLLRDMSLYVGCISGASQVGEYEGYLRAAGFSGEFLCGIGVLVGCLLMRAYVPDVLIVDKKSDLNIYKENDLLLDSGAGGQKTAKPPCCAMPQESNAKAISGDENESSEQPSEDIDFNEWVGSYDIYAVKR</sequence>
<dbReference type="Gene3D" id="3.40.50.150">
    <property type="entry name" value="Vaccinia Virus protein VP39"/>
    <property type="match status" value="1"/>
</dbReference>
<keyword evidence="11" id="KW-0489">Methyltransferase</keyword>
<accession>S3DQT6</accession>